<accession>A0A7S0ZB48</accession>
<reference evidence="1" key="1">
    <citation type="submission" date="2021-01" db="EMBL/GenBank/DDBJ databases">
        <authorList>
            <person name="Corre E."/>
            <person name="Pelletier E."/>
            <person name="Niang G."/>
            <person name="Scheremetjew M."/>
            <person name="Finn R."/>
            <person name="Kale V."/>
            <person name="Holt S."/>
            <person name="Cochrane G."/>
            <person name="Meng A."/>
            <person name="Brown T."/>
            <person name="Cohen L."/>
        </authorList>
    </citation>
    <scope>NUCLEOTIDE SEQUENCE</scope>
    <source>
        <strain evidence="1">CCMP3278</strain>
    </source>
</reference>
<gene>
    <name evidence="1" type="ORF">TOLI1172_LOCUS787</name>
</gene>
<protein>
    <submittedName>
        <fullName evidence="1">Uncharacterized protein</fullName>
    </submittedName>
</protein>
<sequence>MYVHVNGRASFIQIEQHQKFAKCVQIQSDASPLRGERNLSILILPFQVIRIIYSNAKRPVIILSNSTSGDSTISNYQSFRLLPLALSPNLPNVSYALKIDLRVFSQIPNL</sequence>
<evidence type="ECO:0000313" key="1">
    <source>
        <dbReference type="EMBL" id="CAD8816399.1"/>
    </source>
</evidence>
<proteinExistence type="predicted"/>
<dbReference type="AlphaFoldDB" id="A0A7S0ZB48"/>
<name>A0A7S0ZB48_9RHOD</name>
<dbReference type="EMBL" id="HBFP01001086">
    <property type="protein sequence ID" value="CAD8816399.1"/>
    <property type="molecule type" value="Transcribed_RNA"/>
</dbReference>
<organism evidence="1">
    <name type="scientific">Timspurckia oligopyrenoides</name>
    <dbReference type="NCBI Taxonomy" id="708627"/>
    <lineage>
        <taxon>Eukaryota</taxon>
        <taxon>Rhodophyta</taxon>
        <taxon>Bangiophyceae</taxon>
        <taxon>Porphyridiales</taxon>
        <taxon>Porphyridiaceae</taxon>
        <taxon>Timspurckia</taxon>
    </lineage>
</organism>